<name>A0A1L7CF70_9CORY</name>
<dbReference type="EMBL" id="CP009245">
    <property type="protein sequence ID" value="APT84474.1"/>
    <property type="molecule type" value="Genomic_DNA"/>
</dbReference>
<gene>
    <name evidence="4" type="primary">mshB</name>
    <name evidence="5" type="ORF">CAQU_04700</name>
</gene>
<comment type="cofactor">
    <cofactor evidence="4">
        <name>Zn(2+)</name>
        <dbReference type="ChEBI" id="CHEBI:29105"/>
    </cofactor>
    <text evidence="4">Binds 1 zinc ion per subunit.</text>
</comment>
<organism evidence="5 6">
    <name type="scientific">Corynebacterium aquilae DSM 44791</name>
    <dbReference type="NCBI Taxonomy" id="1431546"/>
    <lineage>
        <taxon>Bacteria</taxon>
        <taxon>Bacillati</taxon>
        <taxon>Actinomycetota</taxon>
        <taxon>Actinomycetes</taxon>
        <taxon>Mycobacteriales</taxon>
        <taxon>Corynebacteriaceae</taxon>
        <taxon>Corynebacterium</taxon>
    </lineage>
</organism>
<dbReference type="GO" id="GO:0035595">
    <property type="term" value="F:N-acetylglucosaminylinositol deacetylase activity"/>
    <property type="evidence" value="ECO:0007669"/>
    <property type="project" value="UniProtKB-EC"/>
</dbReference>
<evidence type="ECO:0000256" key="1">
    <source>
        <dbReference type="ARBA" id="ARBA00022723"/>
    </source>
</evidence>
<comment type="similarity">
    <text evidence="4">Belongs to the MshB deacetylase family.</text>
</comment>
<keyword evidence="2 4" id="KW-0378">Hydrolase</keyword>
<dbReference type="EC" id="3.5.1.103" evidence="4"/>
<evidence type="ECO:0000256" key="3">
    <source>
        <dbReference type="ARBA" id="ARBA00022833"/>
    </source>
</evidence>
<dbReference type="KEGG" id="caqu:CAQU_04700"/>
<keyword evidence="3 4" id="KW-0862">Zinc</keyword>
<accession>A0A1L7CF70</accession>
<protein>
    <recommendedName>
        <fullName evidence="4">1D-myo-inositol 2-acetamido-2-deoxy-alpha-D-glucopyranoside deacetylase</fullName>
        <shortName evidence="4">GlcNAc-Ins deacetylase</shortName>
        <ecNumber evidence="4">3.5.1.103</ecNumber>
    </recommendedName>
    <alternativeName>
        <fullName evidence="4">N-acetyl-1-D-myo-inositol-2-amino-2-deoxy-alpha-D-glucopyranoside deacetylase</fullName>
    </alternativeName>
</protein>
<feature type="binding site" evidence="4">
    <location>
        <position position="17"/>
    </location>
    <ligand>
        <name>Zn(2+)</name>
        <dbReference type="ChEBI" id="CHEBI:29105"/>
    </ligand>
</feature>
<dbReference type="GO" id="GO:0010125">
    <property type="term" value="P:mycothiol biosynthetic process"/>
    <property type="evidence" value="ECO:0007669"/>
    <property type="project" value="UniProtKB-UniRule"/>
</dbReference>
<dbReference type="PANTHER" id="PTHR12993:SF26">
    <property type="entry name" value="1D-MYO-INOSITOL 2-ACETAMIDO-2-DEOXY-ALPHA-D-GLUCOPYRANOSIDE DEACETYLASE"/>
    <property type="match status" value="1"/>
</dbReference>
<dbReference type="AlphaFoldDB" id="A0A1L7CF70"/>
<keyword evidence="1 4" id="KW-0479">Metal-binding</keyword>
<keyword evidence="6" id="KW-1185">Reference proteome</keyword>
<dbReference type="Proteomes" id="UP000185478">
    <property type="component" value="Chromosome"/>
</dbReference>
<dbReference type="GO" id="GO:0008270">
    <property type="term" value="F:zinc ion binding"/>
    <property type="evidence" value="ECO:0007669"/>
    <property type="project" value="UniProtKB-UniRule"/>
</dbReference>
<dbReference type="Gene3D" id="3.40.50.10320">
    <property type="entry name" value="LmbE-like"/>
    <property type="match status" value="1"/>
</dbReference>
<evidence type="ECO:0000256" key="2">
    <source>
        <dbReference type="ARBA" id="ARBA00022801"/>
    </source>
</evidence>
<dbReference type="OrthoDB" id="158614at2"/>
<comment type="function">
    <text evidence="4">Catalyzes the deacetylation of 1D-myo-inositol 2-acetamido-2-deoxy-alpha-D-glucopyranoside (GlcNAc-Ins) in the mycothiol biosynthesis pathway.</text>
</comment>
<sequence length="294" mass="31110">MTTSELAGLKVVAVHAHPDDEAIWTGGLLCDLARRGAQVTVVTCTLGEEGETIGPDLQYLTVDHADQLGGYRIQELAEAQRILGVQHRFLGGAGRFRDSGMEGSPAHADLRAFVNAGSASVDALDEILQEIQPQLIVTYGPDGGYGHPDHIAAHKIVHAAKYTPQRILWCVTSKPMIHTGSAAITAPAGWRTAPGEIACVDTWDVAHPLSPEVFDAKIQAMRAHATQVWIADGRPHPLGAGSARAIVEDVEAAPVVWALSNLIAQPLTPVEYYQLGAGEPLPDGANDVTAGLVV</sequence>
<feature type="binding site" evidence="4">
    <location>
        <position position="20"/>
    </location>
    <ligand>
        <name>Zn(2+)</name>
        <dbReference type="ChEBI" id="CHEBI:29105"/>
    </ligand>
</feature>
<dbReference type="RefSeq" id="WP_075725621.1">
    <property type="nucleotide sequence ID" value="NZ_CP009245.1"/>
</dbReference>
<comment type="catalytic activity">
    <reaction evidence="4">
        <text>1D-myo-inositol 2-acetamido-2-deoxy-alpha-D-glucopyranoside + H2O = 1D-myo-inositol 2-amino-2-deoxy-alpha-D-glucopyranoside + acetate</text>
        <dbReference type="Rhea" id="RHEA:26180"/>
        <dbReference type="ChEBI" id="CHEBI:15377"/>
        <dbReference type="ChEBI" id="CHEBI:30089"/>
        <dbReference type="ChEBI" id="CHEBI:52442"/>
        <dbReference type="ChEBI" id="CHEBI:58886"/>
        <dbReference type="EC" id="3.5.1.103"/>
    </reaction>
</comment>
<dbReference type="HAMAP" id="MF_01696">
    <property type="entry name" value="MshB"/>
    <property type="match status" value="1"/>
</dbReference>
<dbReference type="Pfam" id="PF02585">
    <property type="entry name" value="PIG-L"/>
    <property type="match status" value="1"/>
</dbReference>
<proteinExistence type="inferred from homology"/>
<evidence type="ECO:0000313" key="6">
    <source>
        <dbReference type="Proteomes" id="UP000185478"/>
    </source>
</evidence>
<feature type="binding site" evidence="4">
    <location>
        <position position="150"/>
    </location>
    <ligand>
        <name>Zn(2+)</name>
        <dbReference type="ChEBI" id="CHEBI:29105"/>
    </ligand>
</feature>
<dbReference type="InterPro" id="IPR024078">
    <property type="entry name" value="LmbE-like_dom_sf"/>
</dbReference>
<dbReference type="InterPro" id="IPR003737">
    <property type="entry name" value="GlcNAc_PI_deacetylase-related"/>
</dbReference>
<reference evidence="5 6" key="1">
    <citation type="submission" date="2014-08" db="EMBL/GenBank/DDBJ databases">
        <title>Complete genome sequence of Corynebacterium aquilae S-613T(T) (=DSM 44791(T)), isolated from the choana of a healthy golden eagle.</title>
        <authorList>
            <person name="Ruckert C."/>
            <person name="Albersmeier A."/>
            <person name="Winkler A."/>
            <person name="Kalinowski J."/>
        </authorList>
    </citation>
    <scope>NUCLEOTIDE SEQUENCE [LARGE SCALE GENOMIC DNA]</scope>
    <source>
        <strain evidence="5 6">S-613</strain>
    </source>
</reference>
<evidence type="ECO:0000313" key="5">
    <source>
        <dbReference type="EMBL" id="APT84474.1"/>
    </source>
</evidence>
<dbReference type="NCBIfam" id="TIGR03445">
    <property type="entry name" value="mycothiol_MshB"/>
    <property type="match status" value="1"/>
</dbReference>
<dbReference type="SUPFAM" id="SSF102588">
    <property type="entry name" value="LmbE-like"/>
    <property type="match status" value="1"/>
</dbReference>
<dbReference type="InterPro" id="IPR017810">
    <property type="entry name" value="Mycothiol_biosynthesis_MshB"/>
</dbReference>
<dbReference type="PANTHER" id="PTHR12993">
    <property type="entry name" value="N-ACETYLGLUCOSAMINYL-PHOSPHATIDYLINOSITOL DE-N-ACETYLASE-RELATED"/>
    <property type="match status" value="1"/>
</dbReference>
<dbReference type="STRING" id="1431546.CAQU_04700"/>
<evidence type="ECO:0000256" key="4">
    <source>
        <dbReference type="HAMAP-Rule" id="MF_01696"/>
    </source>
</evidence>